<accession>A0A7J9EUY1</accession>
<dbReference type="EMBL" id="JABEZW010000009">
    <property type="protein sequence ID" value="MBA0776691.1"/>
    <property type="molecule type" value="Genomic_DNA"/>
</dbReference>
<dbReference type="AlphaFoldDB" id="A0A7J9EUY1"/>
<evidence type="ECO:0000313" key="1">
    <source>
        <dbReference type="EMBL" id="MBA0776691.1"/>
    </source>
</evidence>
<evidence type="ECO:0000313" key="2">
    <source>
        <dbReference type="Proteomes" id="UP000593568"/>
    </source>
</evidence>
<sequence length="110" mass="12694">MSKEEFEQRWARKFLREMLSAVETRVGKLEESIEDAKDSDNALGESIDDLREQSKDFVTMCLTSNRDKEEAQAKLQGITQWGTVGEYVQELKELMLQVSDLTEKEALLTF</sequence>
<proteinExistence type="predicted"/>
<gene>
    <name evidence="1" type="ORF">Gotri_011653</name>
</gene>
<comment type="caution">
    <text evidence="1">The sequence shown here is derived from an EMBL/GenBank/DDBJ whole genome shotgun (WGS) entry which is preliminary data.</text>
</comment>
<protein>
    <submittedName>
        <fullName evidence="1">Uncharacterized protein</fullName>
    </submittedName>
</protein>
<dbReference type="Proteomes" id="UP000593568">
    <property type="component" value="Unassembled WGS sequence"/>
</dbReference>
<organism evidence="1 2">
    <name type="scientific">Gossypium trilobum</name>
    <dbReference type="NCBI Taxonomy" id="34281"/>
    <lineage>
        <taxon>Eukaryota</taxon>
        <taxon>Viridiplantae</taxon>
        <taxon>Streptophyta</taxon>
        <taxon>Embryophyta</taxon>
        <taxon>Tracheophyta</taxon>
        <taxon>Spermatophyta</taxon>
        <taxon>Magnoliopsida</taxon>
        <taxon>eudicotyledons</taxon>
        <taxon>Gunneridae</taxon>
        <taxon>Pentapetalae</taxon>
        <taxon>rosids</taxon>
        <taxon>malvids</taxon>
        <taxon>Malvales</taxon>
        <taxon>Malvaceae</taxon>
        <taxon>Malvoideae</taxon>
        <taxon>Gossypium</taxon>
    </lineage>
</organism>
<name>A0A7J9EUY1_9ROSI</name>
<keyword evidence="2" id="KW-1185">Reference proteome</keyword>
<reference evidence="1 2" key="1">
    <citation type="journal article" date="2019" name="Genome Biol. Evol.">
        <title>Insights into the evolution of the New World diploid cottons (Gossypium, subgenus Houzingenia) based on genome sequencing.</title>
        <authorList>
            <person name="Grover C.E."/>
            <person name="Arick M.A. 2nd"/>
            <person name="Thrash A."/>
            <person name="Conover J.L."/>
            <person name="Sanders W.S."/>
            <person name="Peterson D.G."/>
            <person name="Frelichowski J.E."/>
            <person name="Scheffler J.A."/>
            <person name="Scheffler B.E."/>
            <person name="Wendel J.F."/>
        </authorList>
    </citation>
    <scope>NUCLEOTIDE SEQUENCE [LARGE SCALE GENOMIC DNA]</scope>
    <source>
        <strain evidence="1">8</strain>
        <tissue evidence="1">Leaf</tissue>
    </source>
</reference>